<evidence type="ECO:0000313" key="1">
    <source>
        <dbReference type="EMBL" id="KER21375.1"/>
    </source>
</evidence>
<name>A0A074ZDV4_OPIVI</name>
<proteinExistence type="predicted"/>
<accession>A0A074ZDV4</accession>
<evidence type="ECO:0000313" key="2">
    <source>
        <dbReference type="Proteomes" id="UP000054324"/>
    </source>
</evidence>
<dbReference type="Proteomes" id="UP000054324">
    <property type="component" value="Unassembled WGS sequence"/>
</dbReference>
<gene>
    <name evidence="1" type="ORF">T265_10279</name>
</gene>
<dbReference type="EMBL" id="KL596971">
    <property type="protein sequence ID" value="KER21375.1"/>
    <property type="molecule type" value="Genomic_DNA"/>
</dbReference>
<dbReference type="CTD" id="20324447"/>
<dbReference type="RefSeq" id="XP_009174868.1">
    <property type="nucleotide sequence ID" value="XM_009176604.1"/>
</dbReference>
<reference evidence="1 2" key="1">
    <citation type="submission" date="2013-11" db="EMBL/GenBank/DDBJ databases">
        <title>Opisthorchis viverrini - life in the bile duct.</title>
        <authorList>
            <person name="Young N.D."/>
            <person name="Nagarajan N."/>
            <person name="Lin S.J."/>
            <person name="Korhonen P.K."/>
            <person name="Jex A.R."/>
            <person name="Hall R.S."/>
            <person name="Safavi-Hemami H."/>
            <person name="Kaewkong W."/>
            <person name="Bertrand D."/>
            <person name="Gao S."/>
            <person name="Seet Q."/>
            <person name="Wongkham S."/>
            <person name="Teh B.T."/>
            <person name="Wongkham C."/>
            <person name="Intapan P.M."/>
            <person name="Maleewong W."/>
            <person name="Yang X."/>
            <person name="Hu M."/>
            <person name="Wang Z."/>
            <person name="Hofmann A."/>
            <person name="Sternberg P.W."/>
            <person name="Tan P."/>
            <person name="Wang J."/>
            <person name="Gasser R.B."/>
        </authorList>
    </citation>
    <scope>NUCLEOTIDE SEQUENCE [LARGE SCALE GENOMIC DNA]</scope>
</reference>
<dbReference type="GeneID" id="20324447"/>
<keyword evidence="2" id="KW-1185">Reference proteome</keyword>
<dbReference type="KEGG" id="ovi:T265_10279"/>
<protein>
    <submittedName>
        <fullName evidence="1">Uncharacterized protein</fullName>
    </submittedName>
</protein>
<sequence length="81" mass="9438">MRRPRAAHSVAWEHHKREIRLRSSTSSISKQHLSIGSPLISAVFWLQSNNQGCRRIFSNLMSSVWRLYMYRDISNVVPGEI</sequence>
<dbReference type="AlphaFoldDB" id="A0A074ZDV4"/>
<organism evidence="1 2">
    <name type="scientific">Opisthorchis viverrini</name>
    <name type="common">Southeast Asian liver fluke</name>
    <dbReference type="NCBI Taxonomy" id="6198"/>
    <lineage>
        <taxon>Eukaryota</taxon>
        <taxon>Metazoa</taxon>
        <taxon>Spiralia</taxon>
        <taxon>Lophotrochozoa</taxon>
        <taxon>Platyhelminthes</taxon>
        <taxon>Trematoda</taxon>
        <taxon>Digenea</taxon>
        <taxon>Opisthorchiida</taxon>
        <taxon>Opisthorchiata</taxon>
        <taxon>Opisthorchiidae</taxon>
        <taxon>Opisthorchis</taxon>
    </lineage>
</organism>